<dbReference type="GO" id="GO:0008237">
    <property type="term" value="F:metallopeptidase activity"/>
    <property type="evidence" value="ECO:0007669"/>
    <property type="project" value="UniProtKB-KW"/>
</dbReference>
<evidence type="ECO:0000256" key="14">
    <source>
        <dbReference type="SAM" id="SignalP"/>
    </source>
</evidence>
<feature type="chain" id="PRO_5035887218" description="AAA+ ATPase domain-containing protein" evidence="14">
    <location>
        <begin position="19"/>
        <end position="209"/>
    </location>
</feature>
<dbReference type="Gene3D" id="3.40.50.300">
    <property type="entry name" value="P-loop containing nucleotide triphosphate hydrolases"/>
    <property type="match status" value="1"/>
</dbReference>
<dbReference type="EMBL" id="CAJOBJ010338686">
    <property type="protein sequence ID" value="CAF5192359.1"/>
    <property type="molecule type" value="Genomic_DNA"/>
</dbReference>
<gene>
    <name evidence="16" type="ORF">GIL414_LOCUS73452</name>
</gene>
<evidence type="ECO:0000256" key="7">
    <source>
        <dbReference type="ARBA" id="ARBA00022801"/>
    </source>
</evidence>
<dbReference type="CDD" id="cd19501">
    <property type="entry name" value="RecA-like_FtsH"/>
    <property type="match status" value="1"/>
</dbReference>
<keyword evidence="4" id="KW-0812">Transmembrane</keyword>
<keyword evidence="10" id="KW-0809">Transit peptide</keyword>
<evidence type="ECO:0000256" key="13">
    <source>
        <dbReference type="ARBA" id="ARBA00023136"/>
    </source>
</evidence>
<evidence type="ECO:0000259" key="15">
    <source>
        <dbReference type="SMART" id="SM00382"/>
    </source>
</evidence>
<keyword evidence="14" id="KW-0732">Signal</keyword>
<organism evidence="16 17">
    <name type="scientific">Rotaria magnacalcarata</name>
    <dbReference type="NCBI Taxonomy" id="392030"/>
    <lineage>
        <taxon>Eukaryota</taxon>
        <taxon>Metazoa</taxon>
        <taxon>Spiralia</taxon>
        <taxon>Gnathifera</taxon>
        <taxon>Rotifera</taxon>
        <taxon>Eurotatoria</taxon>
        <taxon>Bdelloidea</taxon>
        <taxon>Philodinida</taxon>
        <taxon>Philodinidae</taxon>
        <taxon>Rotaria</taxon>
    </lineage>
</organism>
<proteinExistence type="predicted"/>
<dbReference type="Proteomes" id="UP000681720">
    <property type="component" value="Unassembled WGS sequence"/>
</dbReference>
<evidence type="ECO:0000256" key="10">
    <source>
        <dbReference type="ARBA" id="ARBA00022946"/>
    </source>
</evidence>
<evidence type="ECO:0000256" key="9">
    <source>
        <dbReference type="ARBA" id="ARBA00022840"/>
    </source>
</evidence>
<evidence type="ECO:0000256" key="11">
    <source>
        <dbReference type="ARBA" id="ARBA00022989"/>
    </source>
</evidence>
<feature type="signal peptide" evidence="14">
    <location>
        <begin position="1"/>
        <end position="18"/>
    </location>
</feature>
<dbReference type="AlphaFoldDB" id="A0A8S3I5N4"/>
<evidence type="ECO:0000313" key="16">
    <source>
        <dbReference type="EMBL" id="CAF5192359.1"/>
    </source>
</evidence>
<feature type="domain" description="AAA+ ATPase" evidence="15">
    <location>
        <begin position="85"/>
        <end position="190"/>
    </location>
</feature>
<dbReference type="InterPro" id="IPR027417">
    <property type="entry name" value="P-loop_NTPase"/>
</dbReference>
<evidence type="ECO:0000256" key="8">
    <source>
        <dbReference type="ARBA" id="ARBA00022833"/>
    </source>
</evidence>
<dbReference type="GO" id="GO:0016887">
    <property type="term" value="F:ATP hydrolysis activity"/>
    <property type="evidence" value="ECO:0007669"/>
    <property type="project" value="InterPro"/>
</dbReference>
<sequence>MVIFFLSTLVLIFAFLKSRVKMNFANPMDMMTKAKFTMVDPHIKVTIPKITFRDVAGMKEAKQEVMEFVEYMKSPQKFIDLGAKVPKGALLLGPPGIGKTLLAKAVAAEAGVPFLYMAGSEFVEVIGGLGAARVRDLFREAHKRSPCIIYIDEIDAIGKKRRGENKSSYMTSSEEEHTLNQLLVEMDGLESKTNVIMLASTNRPDVLDK</sequence>
<comment type="subcellular location">
    <subcellularLocation>
        <location evidence="2">Membrane</location>
        <topology evidence="2">Multi-pass membrane protein</topology>
    </subcellularLocation>
</comment>
<dbReference type="GO" id="GO:0034982">
    <property type="term" value="P:mitochondrial protein processing"/>
    <property type="evidence" value="ECO:0007669"/>
    <property type="project" value="TreeGrafter"/>
</dbReference>
<accession>A0A8S3I5N4</accession>
<keyword evidence="11" id="KW-1133">Transmembrane helix</keyword>
<dbReference type="PANTHER" id="PTHR43655">
    <property type="entry name" value="ATP-DEPENDENT PROTEASE"/>
    <property type="match status" value="1"/>
</dbReference>
<evidence type="ECO:0000256" key="1">
    <source>
        <dbReference type="ARBA" id="ARBA00001947"/>
    </source>
</evidence>
<dbReference type="GO" id="GO:0046872">
    <property type="term" value="F:metal ion binding"/>
    <property type="evidence" value="ECO:0007669"/>
    <property type="project" value="UniProtKB-KW"/>
</dbReference>
<keyword evidence="7" id="KW-0378">Hydrolase</keyword>
<dbReference type="FunFam" id="3.40.50.300:FF:000277">
    <property type="entry name" value="ATP-dependent zinc metalloprotease FtsH"/>
    <property type="match status" value="1"/>
</dbReference>
<keyword evidence="8" id="KW-0862">Zinc</keyword>
<keyword evidence="3" id="KW-0645">Protease</keyword>
<evidence type="ECO:0000256" key="4">
    <source>
        <dbReference type="ARBA" id="ARBA00022692"/>
    </source>
</evidence>
<keyword evidence="6" id="KW-0547">Nucleotide-binding</keyword>
<dbReference type="PANTHER" id="PTHR43655:SF8">
    <property type="entry name" value="PARAPLEGIN"/>
    <property type="match status" value="1"/>
</dbReference>
<evidence type="ECO:0000256" key="12">
    <source>
        <dbReference type="ARBA" id="ARBA00023049"/>
    </source>
</evidence>
<comment type="cofactor">
    <cofactor evidence="1">
        <name>Zn(2+)</name>
        <dbReference type="ChEBI" id="CHEBI:29105"/>
    </cofactor>
</comment>
<dbReference type="SMART" id="SM00382">
    <property type="entry name" value="AAA"/>
    <property type="match status" value="1"/>
</dbReference>
<feature type="non-terminal residue" evidence="16">
    <location>
        <position position="1"/>
    </location>
</feature>
<keyword evidence="13" id="KW-0472">Membrane</keyword>
<evidence type="ECO:0000256" key="3">
    <source>
        <dbReference type="ARBA" id="ARBA00022670"/>
    </source>
</evidence>
<evidence type="ECO:0000256" key="2">
    <source>
        <dbReference type="ARBA" id="ARBA00004141"/>
    </source>
</evidence>
<keyword evidence="12" id="KW-0482">Metalloprotease</keyword>
<evidence type="ECO:0000313" key="17">
    <source>
        <dbReference type="Proteomes" id="UP000681720"/>
    </source>
</evidence>
<evidence type="ECO:0000256" key="6">
    <source>
        <dbReference type="ARBA" id="ARBA00022741"/>
    </source>
</evidence>
<dbReference type="GO" id="GO:0005745">
    <property type="term" value="C:m-AAA complex"/>
    <property type="evidence" value="ECO:0007669"/>
    <property type="project" value="TreeGrafter"/>
</dbReference>
<reference evidence="16" key="1">
    <citation type="submission" date="2021-02" db="EMBL/GenBank/DDBJ databases">
        <authorList>
            <person name="Nowell W R."/>
        </authorList>
    </citation>
    <scope>NUCLEOTIDE SEQUENCE</scope>
</reference>
<dbReference type="GO" id="GO:0005524">
    <property type="term" value="F:ATP binding"/>
    <property type="evidence" value="ECO:0007669"/>
    <property type="project" value="UniProtKB-KW"/>
</dbReference>
<dbReference type="SUPFAM" id="SSF52540">
    <property type="entry name" value="P-loop containing nucleoside triphosphate hydrolases"/>
    <property type="match status" value="1"/>
</dbReference>
<keyword evidence="5" id="KW-0479">Metal-binding</keyword>
<name>A0A8S3I5N4_9BILA</name>
<dbReference type="InterPro" id="IPR003959">
    <property type="entry name" value="ATPase_AAA_core"/>
</dbReference>
<protein>
    <recommendedName>
        <fullName evidence="15">AAA+ ATPase domain-containing protein</fullName>
    </recommendedName>
</protein>
<evidence type="ECO:0000256" key="5">
    <source>
        <dbReference type="ARBA" id="ARBA00022723"/>
    </source>
</evidence>
<keyword evidence="9" id="KW-0067">ATP-binding</keyword>
<comment type="caution">
    <text evidence="16">The sequence shown here is derived from an EMBL/GenBank/DDBJ whole genome shotgun (WGS) entry which is preliminary data.</text>
</comment>
<dbReference type="Pfam" id="PF00004">
    <property type="entry name" value="AAA"/>
    <property type="match status" value="1"/>
</dbReference>
<dbReference type="InterPro" id="IPR050928">
    <property type="entry name" value="ATP-dep_Zn_Metalloprotease"/>
</dbReference>
<dbReference type="InterPro" id="IPR003593">
    <property type="entry name" value="AAA+_ATPase"/>
</dbReference>